<feature type="domain" description="M23ase beta-sheet core" evidence="3">
    <location>
        <begin position="85"/>
        <end position="179"/>
    </location>
</feature>
<dbReference type="Pfam" id="PF01551">
    <property type="entry name" value="Peptidase_M23"/>
    <property type="match status" value="1"/>
</dbReference>
<name>A0A495ESJ5_9MICC</name>
<dbReference type="EMBL" id="RBIR01000004">
    <property type="protein sequence ID" value="RKR19591.1"/>
    <property type="molecule type" value="Genomic_DNA"/>
</dbReference>
<evidence type="ECO:0000259" key="3">
    <source>
        <dbReference type="Pfam" id="PF01551"/>
    </source>
</evidence>
<dbReference type="SUPFAM" id="SSF51261">
    <property type="entry name" value="Duplicated hybrid motif"/>
    <property type="match status" value="1"/>
</dbReference>
<dbReference type="InterPro" id="IPR016047">
    <property type="entry name" value="M23ase_b-sheet_dom"/>
</dbReference>
<feature type="chain" id="PRO_5038707346" evidence="2">
    <location>
        <begin position="22"/>
        <end position="200"/>
    </location>
</feature>
<accession>A0A495ESJ5</accession>
<evidence type="ECO:0000313" key="4">
    <source>
        <dbReference type="EMBL" id="RKR19591.1"/>
    </source>
</evidence>
<evidence type="ECO:0000313" key="5">
    <source>
        <dbReference type="Proteomes" id="UP000276055"/>
    </source>
</evidence>
<evidence type="ECO:0000256" key="2">
    <source>
        <dbReference type="SAM" id="SignalP"/>
    </source>
</evidence>
<dbReference type="RefSeq" id="WP_120953816.1">
    <property type="nucleotide sequence ID" value="NZ_RBIR01000004.1"/>
</dbReference>
<dbReference type="Gene3D" id="2.70.70.10">
    <property type="entry name" value="Glucose Permease (Domain IIA)"/>
    <property type="match status" value="1"/>
</dbReference>
<evidence type="ECO:0000256" key="1">
    <source>
        <dbReference type="ARBA" id="ARBA00022729"/>
    </source>
</evidence>
<keyword evidence="1 2" id="KW-0732">Signal</keyword>
<proteinExistence type="predicted"/>
<comment type="caution">
    <text evidence="4">The sequence shown here is derived from an EMBL/GenBank/DDBJ whole genome shotgun (WGS) entry which is preliminary data.</text>
</comment>
<feature type="signal peptide" evidence="2">
    <location>
        <begin position="1"/>
        <end position="21"/>
    </location>
</feature>
<dbReference type="InterPro" id="IPR050570">
    <property type="entry name" value="Cell_wall_metabolism_enzyme"/>
</dbReference>
<dbReference type="CDD" id="cd12797">
    <property type="entry name" value="M23_peptidase"/>
    <property type="match status" value="1"/>
</dbReference>
<dbReference type="InterPro" id="IPR011055">
    <property type="entry name" value="Dup_hybrid_motif"/>
</dbReference>
<sequence length="200" mass="20371">MKIPACLAALLLMLWPVTADSAPAARGPSAFAGAAVPADPAVSASSVRSSPGAAGVPAPDWSWPLRPRPAVLRAFDPPARPWLSGHRGVDVEAADDGAPLVSPAAGKVSFVGIVVDRPVITVDHGNGLRSSFEPVASALRVGAVVAAGDVLGQVQTGHCGPAPPCLHWGVRRGDEYVNPLAFVMDLRPSVLLPPLETGPG</sequence>
<organism evidence="4 5">
    <name type="scientific">Arthrobacter oryzae</name>
    <dbReference type="NCBI Taxonomy" id="409290"/>
    <lineage>
        <taxon>Bacteria</taxon>
        <taxon>Bacillati</taxon>
        <taxon>Actinomycetota</taxon>
        <taxon>Actinomycetes</taxon>
        <taxon>Micrococcales</taxon>
        <taxon>Micrococcaceae</taxon>
        <taxon>Arthrobacter</taxon>
    </lineage>
</organism>
<dbReference type="GO" id="GO:0004222">
    <property type="term" value="F:metalloendopeptidase activity"/>
    <property type="evidence" value="ECO:0007669"/>
    <property type="project" value="TreeGrafter"/>
</dbReference>
<gene>
    <name evidence="4" type="ORF">C8D78_2342</name>
</gene>
<dbReference type="PANTHER" id="PTHR21666">
    <property type="entry name" value="PEPTIDASE-RELATED"/>
    <property type="match status" value="1"/>
</dbReference>
<reference evidence="4 5" key="1">
    <citation type="submission" date="2018-10" db="EMBL/GenBank/DDBJ databases">
        <title>Genomic Encyclopedia of Type Strains, Phase IV (KMG-IV): sequencing the most valuable type-strain genomes for metagenomic binning, comparative biology and taxonomic classification.</title>
        <authorList>
            <person name="Goeker M."/>
        </authorList>
    </citation>
    <scope>NUCLEOTIDE SEQUENCE [LARGE SCALE GENOMIC DNA]</scope>
    <source>
        <strain evidence="4 5">DSM 25586</strain>
    </source>
</reference>
<protein>
    <submittedName>
        <fullName evidence="4">Peptidase M23-like protein</fullName>
    </submittedName>
</protein>
<dbReference type="OrthoDB" id="5245088at2"/>
<dbReference type="PANTHER" id="PTHR21666:SF289">
    <property type="entry name" value="L-ALA--D-GLU ENDOPEPTIDASE"/>
    <property type="match status" value="1"/>
</dbReference>
<dbReference type="Proteomes" id="UP000276055">
    <property type="component" value="Unassembled WGS sequence"/>
</dbReference>
<dbReference type="AlphaFoldDB" id="A0A495ESJ5"/>